<accession>A0ABS6SCQ6</accession>
<keyword evidence="2" id="KW-1185">Reference proteome</keyword>
<dbReference type="PANTHER" id="PTHR48207:SF3">
    <property type="entry name" value="SUCCINATE--HYDROXYMETHYLGLUTARATE COA-TRANSFERASE"/>
    <property type="match status" value="1"/>
</dbReference>
<reference evidence="1 2" key="1">
    <citation type="submission" date="2021-04" db="EMBL/GenBank/DDBJ databases">
        <authorList>
            <person name="Pira H."/>
            <person name="Risdian C."/>
            <person name="Wink J."/>
        </authorList>
    </citation>
    <scope>NUCLEOTIDE SEQUENCE [LARGE SCALE GENOMIC DNA]</scope>
    <source>
        <strain evidence="1 2">WHA3</strain>
    </source>
</reference>
<dbReference type="GO" id="GO:0005524">
    <property type="term" value="F:ATP binding"/>
    <property type="evidence" value="ECO:0007669"/>
    <property type="project" value="UniProtKB-KW"/>
</dbReference>
<dbReference type="Proteomes" id="UP000722336">
    <property type="component" value="Unassembled WGS sequence"/>
</dbReference>
<dbReference type="PANTHER" id="PTHR48207">
    <property type="entry name" value="SUCCINATE--HYDROXYMETHYLGLUTARATE COA-TRANSFERASE"/>
    <property type="match status" value="1"/>
</dbReference>
<dbReference type="EMBL" id="JAGSPA010000001">
    <property type="protein sequence ID" value="MBV7256135.1"/>
    <property type="molecule type" value="Genomic_DNA"/>
</dbReference>
<dbReference type="RefSeq" id="WP_218444582.1">
    <property type="nucleotide sequence ID" value="NZ_JAGSPA010000001.1"/>
</dbReference>
<dbReference type="InterPro" id="IPR003673">
    <property type="entry name" value="CoA-Trfase_fam_III"/>
</dbReference>
<evidence type="ECO:0000313" key="2">
    <source>
        <dbReference type="Proteomes" id="UP000722336"/>
    </source>
</evidence>
<protein>
    <submittedName>
        <fullName evidence="1">CoA transferase</fullName>
    </submittedName>
</protein>
<name>A0ABS6SCQ6_9SPHN</name>
<dbReference type="InterPro" id="IPR050483">
    <property type="entry name" value="CoA-transferase_III_domain"/>
</dbReference>
<gene>
    <name evidence="1" type="ORF">KCG44_04985</name>
</gene>
<keyword evidence="1" id="KW-0547">Nucleotide-binding</keyword>
<keyword evidence="1" id="KW-0808">Transferase</keyword>
<dbReference type="Pfam" id="PF02515">
    <property type="entry name" value="CoA_transf_3"/>
    <property type="match status" value="1"/>
</dbReference>
<comment type="caution">
    <text evidence="1">The sequence shown here is derived from an EMBL/GenBank/DDBJ whole genome shotgun (WGS) entry which is preliminary data.</text>
</comment>
<dbReference type="GO" id="GO:0016740">
    <property type="term" value="F:transferase activity"/>
    <property type="evidence" value="ECO:0007669"/>
    <property type="project" value="UniProtKB-KW"/>
</dbReference>
<keyword evidence="1" id="KW-0067">ATP-binding</keyword>
<organism evidence="1 2">
    <name type="scientific">Pacificimonas pallii</name>
    <dbReference type="NCBI Taxonomy" id="2827236"/>
    <lineage>
        <taxon>Bacteria</taxon>
        <taxon>Pseudomonadati</taxon>
        <taxon>Pseudomonadota</taxon>
        <taxon>Alphaproteobacteria</taxon>
        <taxon>Sphingomonadales</taxon>
        <taxon>Sphingosinicellaceae</taxon>
        <taxon>Pacificimonas</taxon>
    </lineage>
</organism>
<proteinExistence type="predicted"/>
<sequence>MTAFASDGPLAGVRILDFTTMLSGPFATMILADQGADVLKIEPLNGDYTRSLGHRQNHISSTYLNNNRNKQSVRVDLKSEGGQMLLKELLAAADVVVENFRPGVAARLGIDFPKLRSERPDLVSISINGFGDDGPLAATPTYDPLIQAFSGLASIQGGADDARPRLIRTILADKLSALTTAQAITAALVERERTGRGNHVSISMLDAVLQFLWASDMNAHTFVDQPVEEDAAASFIDLIYEVRGGHVTISVMTDAQWASLCGVLGRDDLIEDPRFVDASARERNVSDRLALTQELVRDWQGSELLERLSRADVPCAPVLTRNQMRSHPHIAARSSVFEFDHPIAGAVRQAAPAARFASFDAVGEIRRRAAVIADRDAVLKLRGLTADIINKADRLGAFGEGEQ</sequence>
<evidence type="ECO:0000313" key="1">
    <source>
        <dbReference type="EMBL" id="MBV7256135.1"/>
    </source>
</evidence>